<evidence type="ECO:0000256" key="8">
    <source>
        <dbReference type="ARBA" id="ARBA00023077"/>
    </source>
</evidence>
<keyword evidence="13" id="KW-0732">Signal</keyword>
<keyword evidence="7" id="KW-0406">Ion transport</keyword>
<keyword evidence="3 11" id="KW-1134">Transmembrane beta strand</keyword>
<reference evidence="16 17" key="1">
    <citation type="journal article" date="2012" name="J. Bacteriol.">
        <title>Genome Sequence of the Halotolerant Bacterium Imtechella halotolerans K1T.</title>
        <authorList>
            <person name="Kumar S."/>
            <person name="Vikram S."/>
            <person name="Subramanian S."/>
            <person name="Raghava G.P."/>
            <person name="Pinnaka A.K."/>
        </authorList>
    </citation>
    <scope>NUCLEOTIDE SEQUENCE [LARGE SCALE GENOMIC DNA]</scope>
    <source>
        <strain evidence="16 17">K1</strain>
    </source>
</reference>
<keyword evidence="8 12" id="KW-0798">TonB box</keyword>
<dbReference type="InterPro" id="IPR039426">
    <property type="entry name" value="TonB-dep_rcpt-like"/>
</dbReference>
<dbReference type="OrthoDB" id="9768177at2"/>
<evidence type="ECO:0000256" key="5">
    <source>
        <dbReference type="ARBA" id="ARBA00022692"/>
    </source>
</evidence>
<feature type="domain" description="TonB-dependent receptor-like beta-barrel" evidence="14">
    <location>
        <begin position="581"/>
        <end position="903"/>
    </location>
</feature>
<feature type="chain" id="PRO_5003636161" evidence="13">
    <location>
        <begin position="28"/>
        <end position="1144"/>
    </location>
</feature>
<dbReference type="Gene3D" id="2.40.170.20">
    <property type="entry name" value="TonB-dependent receptor, beta-barrel domain"/>
    <property type="match status" value="1"/>
</dbReference>
<keyword evidence="10 11" id="KW-0998">Cell outer membrane</keyword>
<evidence type="ECO:0000256" key="12">
    <source>
        <dbReference type="RuleBase" id="RU003357"/>
    </source>
</evidence>
<sequence>MYTKIEKLLSRSLIVCLSFLMVFTASASNVSESSSLKATVSVMLENASVEQLFLAIQRQTDFSFVYDESIRQTTRKSFYYPQNTVEFILNDLKKEGYSYKNINSTITITRSSSIQQTIHGVVKDPDGIPLPGATVMLKGVSQGTTTDFDGKFELKVNQPSGTLVISFIGYKILEVPFRIGTSVSVTLQEDVNSLDEVVVTALGIKREEKQLGYAQQTIQAESMTHARANNWGEALRGKVAGLNIVTSGSGPMNSQQITLRGERSLGANGNAALIVVDGIPVYSGLTSSGNNNAYMEEDVPVDYGNGIVDINPEDIESVTVLKGAGATALYGSRAANGAIMITTKSGKVEKGLGVTFSSNASVDIIQEWPEWQYEYGQGTMARNSDGELYYSYGVTEDGASTSGTSSAFGPKFDGQYYYQYDPILEGRSQDRTLWKPYKNNRKDFWRTGTTYTNNVSIEGGDSKGNMRASFTHSKNEWIMPNTGFERLAVSLKGSYQVSDRIRLNSVVNYTNRTSDNLPGTGYNNHSINYFEIFQNPNVDLEWYRPIWKEGRYQVSQIKPFSSYIENPYLIAYEVLNGINSNGVTGTLSANIKLSDYFDFMVRTGLNTNHQDREQKRPFDTNRFGRGYYKKQNIYAQETNVDFLLTYKNAFGDFDLSTSVGGNAMDFRYRRLDAATEDGLVVPGIYKLSNGISPASVRSLDSNKKVNSLYGMISWAYQNSIFLDLTARNDWSSTLPQDNWSFFYPSANASIVLSELLQFPKSIDYAKLRFSVAQVGNDTQPYRTSKYYSQSDFPSSATAPSTMHNINFKPEITTSYEAGMEYRLFGNRLGFDAAVYRTFTENQILEVPLNWVTGYSRAILNAGKVRNQGVELMVNGTPVKTSSFSWQTTVTWARNYNKILELAEALEGEDQQILGNGGSATLIAKVGGSTGDIYGYGFVRNEEGQILYNSKGMPIQPSEISYQGSAYADWKAGWVNTFTYKNLKLNVTLDGQYGGIVYSQTFHKASEQGKLKHTLYGREDGYIIGDGVVANSDGTFSPNTTKVGVPQYYKEYYRRANVESNSFDASFIKLREISLTYSIPRQLISKTGFRNANVSFYGRNLAVISDFPIYDPESAALNGDTLLPGIEMGQLPSPATYGMSLKVEF</sequence>
<keyword evidence="16" id="KW-0675">Receptor</keyword>
<keyword evidence="4" id="KW-0410">Iron transport</keyword>
<dbReference type="PANTHER" id="PTHR32552">
    <property type="entry name" value="FERRICHROME IRON RECEPTOR-RELATED"/>
    <property type="match status" value="1"/>
</dbReference>
<dbReference type="SUPFAM" id="SSF56935">
    <property type="entry name" value="Porins"/>
    <property type="match status" value="1"/>
</dbReference>
<dbReference type="InterPro" id="IPR012910">
    <property type="entry name" value="Plug_dom"/>
</dbReference>
<dbReference type="InterPro" id="IPR023996">
    <property type="entry name" value="TonB-dep_OMP_SusC/RagA"/>
</dbReference>
<dbReference type="GO" id="GO:0006826">
    <property type="term" value="P:iron ion transport"/>
    <property type="evidence" value="ECO:0007669"/>
    <property type="project" value="UniProtKB-KW"/>
</dbReference>
<evidence type="ECO:0000256" key="3">
    <source>
        <dbReference type="ARBA" id="ARBA00022452"/>
    </source>
</evidence>
<keyword evidence="9 11" id="KW-0472">Membrane</keyword>
<feature type="signal peptide" evidence="13">
    <location>
        <begin position="1"/>
        <end position="27"/>
    </location>
</feature>
<gene>
    <name evidence="16" type="ORF">W5A_03369</name>
</gene>
<evidence type="ECO:0000256" key="13">
    <source>
        <dbReference type="SAM" id="SignalP"/>
    </source>
</evidence>
<dbReference type="InterPro" id="IPR037066">
    <property type="entry name" value="Plug_dom_sf"/>
</dbReference>
<dbReference type="Pfam" id="PF13715">
    <property type="entry name" value="CarbopepD_reg_2"/>
    <property type="match status" value="1"/>
</dbReference>
<keyword evidence="17" id="KW-1185">Reference proteome</keyword>
<evidence type="ECO:0000313" key="17">
    <source>
        <dbReference type="Proteomes" id="UP000005938"/>
    </source>
</evidence>
<dbReference type="InterPro" id="IPR000531">
    <property type="entry name" value="Beta-barrel_TonB"/>
</dbReference>
<dbReference type="EMBL" id="AJJU01000003">
    <property type="protein sequence ID" value="EID75950.1"/>
    <property type="molecule type" value="Genomic_DNA"/>
</dbReference>
<dbReference type="PATRIC" id="fig|946077.3.peg.684"/>
<keyword evidence="6" id="KW-0408">Iron</keyword>
<evidence type="ECO:0000259" key="14">
    <source>
        <dbReference type="Pfam" id="PF00593"/>
    </source>
</evidence>
<dbReference type="PROSITE" id="PS52016">
    <property type="entry name" value="TONB_DEPENDENT_REC_3"/>
    <property type="match status" value="1"/>
</dbReference>
<dbReference type="RefSeq" id="WP_008237416.1">
    <property type="nucleotide sequence ID" value="NZ_AJJU01000003.1"/>
</dbReference>
<dbReference type="SUPFAM" id="SSF49464">
    <property type="entry name" value="Carboxypeptidase regulatory domain-like"/>
    <property type="match status" value="1"/>
</dbReference>
<dbReference type="InterPro" id="IPR036942">
    <property type="entry name" value="Beta-barrel_TonB_sf"/>
</dbReference>
<keyword evidence="2 11" id="KW-0813">Transport</keyword>
<proteinExistence type="inferred from homology"/>
<protein>
    <submittedName>
        <fullName evidence="16">TonB-dependent Receptor Plug domain-containing protein</fullName>
    </submittedName>
</protein>
<comment type="subcellular location">
    <subcellularLocation>
        <location evidence="1 11">Cell outer membrane</location>
        <topology evidence="1 11">Multi-pass membrane protein</topology>
    </subcellularLocation>
</comment>
<dbReference type="eggNOG" id="COG1629">
    <property type="taxonomic scope" value="Bacteria"/>
</dbReference>
<dbReference type="InterPro" id="IPR023997">
    <property type="entry name" value="TonB-dep_OMP_SusC/RagA_CS"/>
</dbReference>
<evidence type="ECO:0000259" key="15">
    <source>
        <dbReference type="Pfam" id="PF07715"/>
    </source>
</evidence>
<dbReference type="NCBIfam" id="TIGR04057">
    <property type="entry name" value="SusC_RagA_signa"/>
    <property type="match status" value="1"/>
</dbReference>
<evidence type="ECO:0000256" key="7">
    <source>
        <dbReference type="ARBA" id="ARBA00023065"/>
    </source>
</evidence>
<dbReference type="NCBIfam" id="TIGR04056">
    <property type="entry name" value="OMP_RagA_SusC"/>
    <property type="match status" value="1"/>
</dbReference>
<evidence type="ECO:0000256" key="4">
    <source>
        <dbReference type="ARBA" id="ARBA00022496"/>
    </source>
</evidence>
<feature type="domain" description="TonB-dependent receptor plug" evidence="15">
    <location>
        <begin position="211"/>
        <end position="338"/>
    </location>
</feature>
<dbReference type="Proteomes" id="UP000005938">
    <property type="component" value="Unassembled WGS sequence"/>
</dbReference>
<dbReference type="AlphaFoldDB" id="I0WHT4"/>
<dbReference type="InterPro" id="IPR008969">
    <property type="entry name" value="CarboxyPept-like_regulatory"/>
</dbReference>
<dbReference type="Gene3D" id="2.60.40.1120">
    <property type="entry name" value="Carboxypeptidase-like, regulatory domain"/>
    <property type="match status" value="1"/>
</dbReference>
<name>I0WHT4_9FLAO</name>
<comment type="similarity">
    <text evidence="11 12">Belongs to the TonB-dependent receptor family.</text>
</comment>
<dbReference type="GO" id="GO:0009279">
    <property type="term" value="C:cell outer membrane"/>
    <property type="evidence" value="ECO:0007669"/>
    <property type="project" value="UniProtKB-SubCell"/>
</dbReference>
<keyword evidence="5 11" id="KW-0812">Transmembrane</keyword>
<evidence type="ECO:0000256" key="2">
    <source>
        <dbReference type="ARBA" id="ARBA00022448"/>
    </source>
</evidence>
<evidence type="ECO:0000313" key="16">
    <source>
        <dbReference type="EMBL" id="EID75950.1"/>
    </source>
</evidence>
<evidence type="ECO:0000256" key="1">
    <source>
        <dbReference type="ARBA" id="ARBA00004571"/>
    </source>
</evidence>
<evidence type="ECO:0000256" key="11">
    <source>
        <dbReference type="PROSITE-ProRule" id="PRU01360"/>
    </source>
</evidence>
<dbReference type="Gene3D" id="2.170.130.10">
    <property type="entry name" value="TonB-dependent receptor, plug domain"/>
    <property type="match status" value="1"/>
</dbReference>
<accession>I0WHT4</accession>
<dbReference type="Pfam" id="PF07715">
    <property type="entry name" value="Plug"/>
    <property type="match status" value="1"/>
</dbReference>
<dbReference type="PANTHER" id="PTHR32552:SF81">
    <property type="entry name" value="TONB-DEPENDENT OUTER MEMBRANE RECEPTOR"/>
    <property type="match status" value="1"/>
</dbReference>
<evidence type="ECO:0000256" key="6">
    <source>
        <dbReference type="ARBA" id="ARBA00023004"/>
    </source>
</evidence>
<dbReference type="Pfam" id="PF00593">
    <property type="entry name" value="TonB_dep_Rec_b-barrel"/>
    <property type="match status" value="1"/>
</dbReference>
<dbReference type="STRING" id="946077.W5A_03369"/>
<evidence type="ECO:0000256" key="10">
    <source>
        <dbReference type="ARBA" id="ARBA00023237"/>
    </source>
</evidence>
<evidence type="ECO:0000256" key="9">
    <source>
        <dbReference type="ARBA" id="ARBA00023136"/>
    </source>
</evidence>
<comment type="caution">
    <text evidence="16">The sequence shown here is derived from an EMBL/GenBank/DDBJ whole genome shotgun (WGS) entry which is preliminary data.</text>
</comment>
<organism evidence="16 17">
    <name type="scientific">Imtechella halotolerans K1</name>
    <dbReference type="NCBI Taxonomy" id="946077"/>
    <lineage>
        <taxon>Bacteria</taxon>
        <taxon>Pseudomonadati</taxon>
        <taxon>Bacteroidota</taxon>
        <taxon>Flavobacteriia</taxon>
        <taxon>Flavobacteriales</taxon>
        <taxon>Flavobacteriaceae</taxon>
        <taxon>Imtechella</taxon>
    </lineage>
</organism>